<reference evidence="3" key="1">
    <citation type="submission" date="2020-07" db="EMBL/GenBank/DDBJ databases">
        <authorList>
            <person name="Ferguson B K."/>
        </authorList>
    </citation>
    <scope>NUCLEOTIDE SEQUENCE</scope>
    <source>
        <strain evidence="3">L06</strain>
    </source>
</reference>
<proteinExistence type="predicted"/>
<feature type="domain" description="Integrase catalytic" evidence="2">
    <location>
        <begin position="1"/>
        <end position="145"/>
    </location>
</feature>
<dbReference type="GO" id="GO:0003676">
    <property type="term" value="F:nucleic acid binding"/>
    <property type="evidence" value="ECO:0007669"/>
    <property type="project" value="InterPro"/>
</dbReference>
<dbReference type="CDD" id="cd00024">
    <property type="entry name" value="CD_CSD"/>
    <property type="match status" value="1"/>
</dbReference>
<dbReference type="EMBL" id="CADCXW020000150">
    <property type="protein sequence ID" value="CAD1562374.1"/>
    <property type="molecule type" value="Genomic_DNA"/>
</dbReference>
<dbReference type="AlphaFoldDB" id="A0A6V7KF00"/>
<evidence type="ECO:0000259" key="2">
    <source>
        <dbReference type="PROSITE" id="PS50994"/>
    </source>
</evidence>
<protein>
    <recommendedName>
        <fullName evidence="4">Integrase catalytic domain-containing protein</fullName>
    </recommendedName>
</protein>
<dbReference type="PANTHER" id="PTHR46585:SF1">
    <property type="entry name" value="CHROMO DOMAIN-CONTAINING PROTEIN"/>
    <property type="match status" value="1"/>
</dbReference>
<dbReference type="Pfam" id="PF00665">
    <property type="entry name" value="rve"/>
    <property type="match status" value="1"/>
</dbReference>
<evidence type="ECO:0008006" key="4">
    <source>
        <dbReference type="Google" id="ProtNLM"/>
    </source>
</evidence>
<dbReference type="PROSITE" id="PS50013">
    <property type="entry name" value="CHROMO_2"/>
    <property type="match status" value="1"/>
</dbReference>
<sequence>MIKYANENKGYKYLLTVIDIFSKYAWAIPTKSKTGPEVTSAMKVVLKDGRIPKKLHVDRGKEFYNKDFEELMKQYNIEMYSTFSNVKASICERFNRTLKAKMWKTFSIQGTYKWIDIINELVADYNNTKHRTIKMKPRDVTLKNEKYLLRHIYSKFEANRTKNVKFKVGDHVRISKYKTVFEKGYTPNWTTEIFKIIKIQNTNPTTYLLEDGNKERVEGAFYQEELAKVKYPDVFLVEKVLKRKGNKEFVKWLGFNSSYNSWIDADKS</sequence>
<gene>
    <name evidence="3" type="ORF">BBRV_LOCUS77082</name>
</gene>
<dbReference type="InterPro" id="IPR000953">
    <property type="entry name" value="Chromo/chromo_shadow_dom"/>
</dbReference>
<dbReference type="PANTHER" id="PTHR46585">
    <property type="entry name" value="INTEGRASE CORE DOMAIN CONTAINING PROTEIN"/>
    <property type="match status" value="1"/>
</dbReference>
<dbReference type="InterPro" id="IPR012337">
    <property type="entry name" value="RNaseH-like_sf"/>
</dbReference>
<dbReference type="GO" id="GO:0015074">
    <property type="term" value="P:DNA integration"/>
    <property type="evidence" value="ECO:0007669"/>
    <property type="project" value="InterPro"/>
</dbReference>
<organism evidence="3">
    <name type="scientific">Bracon brevicornis</name>
    <dbReference type="NCBI Taxonomy" id="1563983"/>
    <lineage>
        <taxon>Eukaryota</taxon>
        <taxon>Metazoa</taxon>
        <taxon>Ecdysozoa</taxon>
        <taxon>Arthropoda</taxon>
        <taxon>Hexapoda</taxon>
        <taxon>Insecta</taxon>
        <taxon>Pterygota</taxon>
        <taxon>Neoptera</taxon>
        <taxon>Endopterygota</taxon>
        <taxon>Hymenoptera</taxon>
        <taxon>Apocrita</taxon>
        <taxon>Ichneumonoidea</taxon>
        <taxon>Braconidae</taxon>
        <taxon>Braconinae</taxon>
        <taxon>Bracon</taxon>
    </lineage>
</organism>
<dbReference type="Gene3D" id="3.30.420.10">
    <property type="entry name" value="Ribonuclease H-like superfamily/Ribonuclease H"/>
    <property type="match status" value="1"/>
</dbReference>
<evidence type="ECO:0000313" key="3">
    <source>
        <dbReference type="EMBL" id="CAD1562374.1"/>
    </source>
</evidence>
<dbReference type="InterPro" id="IPR036397">
    <property type="entry name" value="RNaseH_sf"/>
</dbReference>
<dbReference type="InterPro" id="IPR001584">
    <property type="entry name" value="Integrase_cat-core"/>
</dbReference>
<feature type="domain" description="Chromo" evidence="1">
    <location>
        <begin position="235"/>
        <end position="268"/>
    </location>
</feature>
<name>A0A6V7KF00_9HYME</name>
<dbReference type="PROSITE" id="PS50994">
    <property type="entry name" value="INTEGRASE"/>
    <property type="match status" value="1"/>
</dbReference>
<accession>A0A6V7KF00</accession>
<dbReference type="SUPFAM" id="SSF53098">
    <property type="entry name" value="Ribonuclease H-like"/>
    <property type="match status" value="1"/>
</dbReference>
<evidence type="ECO:0000259" key="1">
    <source>
        <dbReference type="PROSITE" id="PS50013"/>
    </source>
</evidence>